<evidence type="ECO:0000313" key="2">
    <source>
        <dbReference type="Proteomes" id="UP000253250"/>
    </source>
</evidence>
<dbReference type="OrthoDB" id="5772557at2"/>
<dbReference type="AlphaFoldDB" id="A0A1C2FWP8"/>
<gene>
    <name evidence="1" type="ORF">C4900_04905</name>
</gene>
<accession>A0A1C2FWP8</accession>
<keyword evidence="2" id="KW-1185">Reference proteome</keyword>
<evidence type="ECO:0000313" key="1">
    <source>
        <dbReference type="EMBL" id="RCN59076.1"/>
    </source>
</evidence>
<dbReference type="STRING" id="163359.A9R16_06060"/>
<sequence>MRALEFESVTSNHSVPVPENIPDGTPVKVVVLAKDASSEERQRQFKALLCEVAQGLTDVDLTRSQETGRDIPEWPIS</sequence>
<protein>
    <submittedName>
        <fullName evidence="1">Uncharacterized protein</fullName>
    </submittedName>
</protein>
<dbReference type="EMBL" id="PSYR01000001">
    <property type="protein sequence ID" value="RCN59076.1"/>
    <property type="molecule type" value="Genomic_DNA"/>
</dbReference>
<proteinExistence type="predicted"/>
<name>A0A1C2FWP8_9GAMM</name>
<dbReference type="RefSeq" id="WP_065972413.1">
    <property type="nucleotide sequence ID" value="NZ_CP080624.1"/>
</dbReference>
<dbReference type="Proteomes" id="UP000253250">
    <property type="component" value="Unassembled WGS sequence"/>
</dbReference>
<comment type="caution">
    <text evidence="1">The sequence shown here is derived from an EMBL/GenBank/DDBJ whole genome shotgun (WGS) entry which is preliminary data.</text>
</comment>
<reference evidence="1 2" key="1">
    <citation type="submission" date="2018-02" db="EMBL/GenBank/DDBJ databases">
        <title>Insights into the biology of acidophilic members of the Acidiferrobacteraceae family derived from comparative genomic analyses.</title>
        <authorList>
            <person name="Issotta F."/>
            <person name="Thyssen C."/>
            <person name="Mena C."/>
            <person name="Moya A."/>
            <person name="Bellenberg S."/>
            <person name="Sproer C."/>
            <person name="Covarrubias P.C."/>
            <person name="Sand W."/>
            <person name="Quatrini R."/>
            <person name="Vera M."/>
        </authorList>
    </citation>
    <scope>NUCLEOTIDE SEQUENCE [LARGE SCALE GENOMIC DNA]</scope>
    <source>
        <strain evidence="2">m-1</strain>
    </source>
</reference>
<organism evidence="1 2">
    <name type="scientific">Acidiferrobacter thiooxydans</name>
    <dbReference type="NCBI Taxonomy" id="163359"/>
    <lineage>
        <taxon>Bacteria</taxon>
        <taxon>Pseudomonadati</taxon>
        <taxon>Pseudomonadota</taxon>
        <taxon>Gammaproteobacteria</taxon>
        <taxon>Acidiferrobacterales</taxon>
        <taxon>Acidiferrobacteraceae</taxon>
        <taxon>Acidiferrobacter</taxon>
    </lineage>
</organism>